<keyword evidence="3" id="KW-1185">Reference proteome</keyword>
<evidence type="ECO:0000313" key="3">
    <source>
        <dbReference type="Proteomes" id="UP000033684"/>
    </source>
</evidence>
<protein>
    <submittedName>
        <fullName evidence="2">Uncharacterized protein</fullName>
    </submittedName>
</protein>
<proteinExistence type="predicted"/>
<dbReference type="Proteomes" id="UP000033684">
    <property type="component" value="Unassembled WGS sequence"/>
</dbReference>
<dbReference type="AlphaFoldDB" id="A0A0F3IK84"/>
<gene>
    <name evidence="2" type="ORF">VZ94_07190</name>
</gene>
<dbReference type="RefSeq" id="WP_045778712.1">
    <property type="nucleotide sequence ID" value="NZ_LAJX01000064.1"/>
</dbReference>
<comment type="caution">
    <text evidence="2">The sequence shown here is derived from an EMBL/GenBank/DDBJ whole genome shotgun (WGS) entry which is preliminary data.</text>
</comment>
<evidence type="ECO:0000256" key="1">
    <source>
        <dbReference type="SAM" id="MobiDB-lite"/>
    </source>
</evidence>
<sequence>MVQDITEDTVSSVPAEPKVVEEVTPASVTVETKASELEVAAPVVLPEPEEPAANYALGLDVDLELDPEEKFAAIKVKEDKKVRQDKPVKAKESDEVRKKQQDKRASVRRIHQEECR</sequence>
<name>A0A0F3IK84_9GAMM</name>
<feature type="region of interest" description="Disordered" evidence="1">
    <location>
        <begin position="80"/>
        <end position="116"/>
    </location>
</feature>
<evidence type="ECO:0000313" key="2">
    <source>
        <dbReference type="EMBL" id="KJV07072.1"/>
    </source>
</evidence>
<accession>A0A0F3IK84</accession>
<reference evidence="2 3" key="2">
    <citation type="journal article" date="2016" name="Microb. Ecol.">
        <title>Genome Characteristics of a Novel Type I Methanotroph (Sn10-6) Isolated from a Flooded Indian Rice Field.</title>
        <authorList>
            <person name="Rahalkar M.C."/>
            <person name="Pandit P.S."/>
            <person name="Dhakephalkar P.K."/>
            <person name="Pore S."/>
            <person name="Arora P."/>
            <person name="Kapse N."/>
        </authorList>
    </citation>
    <scope>NUCLEOTIDE SEQUENCE [LARGE SCALE GENOMIC DNA]</scope>
    <source>
        <strain evidence="2 3">Sn10-6</strain>
    </source>
</reference>
<reference evidence="3" key="1">
    <citation type="submission" date="2015-03" db="EMBL/GenBank/DDBJ databases">
        <title>Draft genome sequence of a novel methanotroph (Sn10-6) isolated from flooded ricefield rhizosphere in India.</title>
        <authorList>
            <person name="Pandit P.S."/>
            <person name="Pore S.D."/>
            <person name="Arora P."/>
            <person name="Kapse N.G."/>
            <person name="Dhakephalkar P.K."/>
            <person name="Rahalkar M.C."/>
        </authorList>
    </citation>
    <scope>NUCLEOTIDE SEQUENCE [LARGE SCALE GENOMIC DNA]</scope>
    <source>
        <strain evidence="3">Sn10-6</strain>
    </source>
</reference>
<dbReference type="EMBL" id="LAJX01000064">
    <property type="protein sequence ID" value="KJV07072.1"/>
    <property type="molecule type" value="Genomic_DNA"/>
</dbReference>
<organism evidence="2 3">
    <name type="scientific">Methylocucumis oryzae</name>
    <dbReference type="NCBI Taxonomy" id="1632867"/>
    <lineage>
        <taxon>Bacteria</taxon>
        <taxon>Pseudomonadati</taxon>
        <taxon>Pseudomonadota</taxon>
        <taxon>Gammaproteobacteria</taxon>
        <taxon>Methylococcales</taxon>
        <taxon>Methylococcaceae</taxon>
        <taxon>Methylocucumis</taxon>
    </lineage>
</organism>